<protein>
    <submittedName>
        <fullName evidence="3">CAAX amino protease</fullName>
    </submittedName>
</protein>
<reference evidence="3 4" key="1">
    <citation type="submission" date="2019-07" db="EMBL/GenBank/DDBJ databases">
        <title>Whole genome shotgun sequence of Nocardia ninae NBRC 108245.</title>
        <authorList>
            <person name="Hosoyama A."/>
            <person name="Uohara A."/>
            <person name="Ohji S."/>
            <person name="Ichikawa N."/>
        </authorList>
    </citation>
    <scope>NUCLEOTIDE SEQUENCE [LARGE SCALE GENOMIC DNA]</scope>
    <source>
        <strain evidence="3 4">NBRC 108245</strain>
    </source>
</reference>
<evidence type="ECO:0000259" key="2">
    <source>
        <dbReference type="Pfam" id="PF02517"/>
    </source>
</evidence>
<organism evidence="3 4">
    <name type="scientific">Nocardia ninae NBRC 108245</name>
    <dbReference type="NCBI Taxonomy" id="1210091"/>
    <lineage>
        <taxon>Bacteria</taxon>
        <taxon>Bacillati</taxon>
        <taxon>Actinomycetota</taxon>
        <taxon>Actinomycetes</taxon>
        <taxon>Mycobacteriales</taxon>
        <taxon>Nocardiaceae</taxon>
        <taxon>Nocardia</taxon>
    </lineage>
</organism>
<gene>
    <name evidence="3" type="ORF">NN4_66440</name>
</gene>
<feature type="transmembrane region" description="Helical" evidence="1">
    <location>
        <begin position="12"/>
        <end position="31"/>
    </location>
</feature>
<dbReference type="GO" id="GO:0006508">
    <property type="term" value="P:proteolysis"/>
    <property type="evidence" value="ECO:0007669"/>
    <property type="project" value="UniProtKB-KW"/>
</dbReference>
<keyword evidence="1" id="KW-0812">Transmembrane</keyword>
<feature type="transmembrane region" description="Helical" evidence="1">
    <location>
        <begin position="51"/>
        <end position="71"/>
    </location>
</feature>
<dbReference type="AlphaFoldDB" id="A0A511MNC6"/>
<dbReference type="InterPro" id="IPR003675">
    <property type="entry name" value="Rce1/LyrA-like_dom"/>
</dbReference>
<keyword evidence="1" id="KW-1133">Transmembrane helix</keyword>
<sequence>MAFFASSEDGRPAFVVRSIVVFVAVTVWWLVLYRGADMVFGEEYSRGRHVAAAVGATLGTVPLVYAARRFLDRRPWSGLGLSSIGQGWRPFLFGAACWGIPALLSAAVMIWLGWAELTVRAPVPQTLSAILALLALVLLYEAFPEELIFRGYFFANLRERWPTAATVLGQAALFTAWGVLIGAAGSLDRALFFFAFSAVQGALRATTGNLWACIGFHTIFQVTTQFLAGKWDYIDLHDPDMAVIGLAFGVIPFTSTAILLWWYARQQRQS</sequence>
<feature type="transmembrane region" description="Helical" evidence="1">
    <location>
        <begin position="91"/>
        <end position="114"/>
    </location>
</feature>
<proteinExistence type="predicted"/>
<feature type="domain" description="CAAX prenyl protease 2/Lysostaphin resistance protein A-like" evidence="2">
    <location>
        <begin position="130"/>
        <end position="221"/>
    </location>
</feature>
<dbReference type="PANTHER" id="PTHR39430">
    <property type="entry name" value="MEMBRANE-ASSOCIATED PROTEASE-RELATED"/>
    <property type="match status" value="1"/>
</dbReference>
<feature type="transmembrane region" description="Helical" evidence="1">
    <location>
        <begin position="126"/>
        <end position="143"/>
    </location>
</feature>
<evidence type="ECO:0000313" key="4">
    <source>
        <dbReference type="Proteomes" id="UP000321424"/>
    </source>
</evidence>
<feature type="transmembrane region" description="Helical" evidence="1">
    <location>
        <begin position="164"/>
        <end position="187"/>
    </location>
</feature>
<keyword evidence="1" id="KW-0472">Membrane</keyword>
<evidence type="ECO:0000313" key="3">
    <source>
        <dbReference type="EMBL" id="GEM42125.1"/>
    </source>
</evidence>
<comment type="caution">
    <text evidence="3">The sequence shown here is derived from an EMBL/GenBank/DDBJ whole genome shotgun (WGS) entry which is preliminary data.</text>
</comment>
<name>A0A511MNC6_9NOCA</name>
<dbReference type="EMBL" id="BJXA01000063">
    <property type="protein sequence ID" value="GEM42125.1"/>
    <property type="molecule type" value="Genomic_DNA"/>
</dbReference>
<feature type="transmembrane region" description="Helical" evidence="1">
    <location>
        <begin position="241"/>
        <end position="264"/>
    </location>
</feature>
<dbReference type="RefSeq" id="WP_246181206.1">
    <property type="nucleotide sequence ID" value="NZ_BJXA01000063.1"/>
</dbReference>
<keyword evidence="4" id="KW-1185">Reference proteome</keyword>
<dbReference type="Proteomes" id="UP000321424">
    <property type="component" value="Unassembled WGS sequence"/>
</dbReference>
<dbReference type="GO" id="GO:0080120">
    <property type="term" value="P:CAAX-box protein maturation"/>
    <property type="evidence" value="ECO:0007669"/>
    <property type="project" value="UniProtKB-ARBA"/>
</dbReference>
<keyword evidence="3" id="KW-0378">Hydrolase</keyword>
<dbReference type="Pfam" id="PF02517">
    <property type="entry name" value="Rce1-like"/>
    <property type="match status" value="1"/>
</dbReference>
<dbReference type="GO" id="GO:0004175">
    <property type="term" value="F:endopeptidase activity"/>
    <property type="evidence" value="ECO:0007669"/>
    <property type="project" value="UniProtKB-ARBA"/>
</dbReference>
<keyword evidence="3" id="KW-0645">Protease</keyword>
<accession>A0A511MNC6</accession>
<evidence type="ECO:0000256" key="1">
    <source>
        <dbReference type="SAM" id="Phobius"/>
    </source>
</evidence>
<dbReference type="PANTHER" id="PTHR39430:SF1">
    <property type="entry name" value="PROTEASE"/>
    <property type="match status" value="1"/>
</dbReference>